<dbReference type="InterPro" id="IPR010259">
    <property type="entry name" value="S8pro/Inhibitor_I9"/>
</dbReference>
<dbReference type="Pfam" id="PF05922">
    <property type="entry name" value="Inhibitor_I9"/>
    <property type="match status" value="1"/>
</dbReference>
<feature type="domain" description="Inhibitor I9" evidence="2">
    <location>
        <begin position="36"/>
        <end position="93"/>
    </location>
</feature>
<evidence type="ECO:0000259" key="2">
    <source>
        <dbReference type="Pfam" id="PF05922"/>
    </source>
</evidence>
<feature type="chain" id="PRO_5021704956" description="Inhibitor I9 domain-containing protein" evidence="1">
    <location>
        <begin position="24"/>
        <end position="107"/>
    </location>
</feature>
<evidence type="ECO:0000256" key="1">
    <source>
        <dbReference type="SAM" id="SignalP"/>
    </source>
</evidence>
<dbReference type="InterPro" id="IPR037045">
    <property type="entry name" value="S8pro/Inhibitor_I9_sf"/>
</dbReference>
<keyword evidence="4" id="KW-1185">Reference proteome</keyword>
<name>A0A565CS78_9BRAS</name>
<sequence length="107" mass="11805">MAKLSTSLFLICLAFMYTRDVSADDNRQASSSFCSVYIVYMGTLPEIGYSASSHHLNMLQHFAASNLLIRSYKKSFNGFAANLSLAESHKLKSEYEGGCVCVSKQDS</sequence>
<protein>
    <recommendedName>
        <fullName evidence="2">Inhibitor I9 domain-containing protein</fullName>
    </recommendedName>
</protein>
<dbReference type="Gene3D" id="3.30.70.80">
    <property type="entry name" value="Peptidase S8 propeptide/proteinase inhibitor I9"/>
    <property type="match status" value="1"/>
</dbReference>
<proteinExistence type="predicted"/>
<dbReference type="OrthoDB" id="2014869at2759"/>
<feature type="signal peptide" evidence="1">
    <location>
        <begin position="1"/>
        <end position="23"/>
    </location>
</feature>
<comment type="caution">
    <text evidence="3">The sequence shown here is derived from an EMBL/GenBank/DDBJ whole genome shotgun (WGS) entry which is preliminary data.</text>
</comment>
<dbReference type="EMBL" id="CABITT030000008">
    <property type="protein sequence ID" value="VVB16565.1"/>
    <property type="molecule type" value="Genomic_DNA"/>
</dbReference>
<dbReference type="Proteomes" id="UP000489600">
    <property type="component" value="Unassembled WGS sequence"/>
</dbReference>
<gene>
    <name evidence="3" type="ORF">ANE_LOCUS27009</name>
</gene>
<reference evidence="3" key="1">
    <citation type="submission" date="2019-07" db="EMBL/GenBank/DDBJ databases">
        <authorList>
            <person name="Dittberner H."/>
        </authorList>
    </citation>
    <scope>NUCLEOTIDE SEQUENCE [LARGE SCALE GENOMIC DNA]</scope>
</reference>
<accession>A0A565CS78</accession>
<organism evidence="3 4">
    <name type="scientific">Arabis nemorensis</name>
    <dbReference type="NCBI Taxonomy" id="586526"/>
    <lineage>
        <taxon>Eukaryota</taxon>
        <taxon>Viridiplantae</taxon>
        <taxon>Streptophyta</taxon>
        <taxon>Embryophyta</taxon>
        <taxon>Tracheophyta</taxon>
        <taxon>Spermatophyta</taxon>
        <taxon>Magnoliopsida</taxon>
        <taxon>eudicotyledons</taxon>
        <taxon>Gunneridae</taxon>
        <taxon>Pentapetalae</taxon>
        <taxon>rosids</taxon>
        <taxon>malvids</taxon>
        <taxon>Brassicales</taxon>
        <taxon>Brassicaceae</taxon>
        <taxon>Arabideae</taxon>
        <taxon>Arabis</taxon>
    </lineage>
</organism>
<evidence type="ECO:0000313" key="4">
    <source>
        <dbReference type="Proteomes" id="UP000489600"/>
    </source>
</evidence>
<evidence type="ECO:0000313" key="3">
    <source>
        <dbReference type="EMBL" id="VVB16565.1"/>
    </source>
</evidence>
<dbReference type="AlphaFoldDB" id="A0A565CS78"/>
<keyword evidence="1" id="KW-0732">Signal</keyword>